<feature type="domain" description="Ig-like" evidence="1">
    <location>
        <begin position="9"/>
        <end position="87"/>
    </location>
</feature>
<reference evidence="3" key="1">
    <citation type="submission" date="2025-08" db="UniProtKB">
        <authorList>
            <consortium name="RefSeq"/>
        </authorList>
    </citation>
    <scope>IDENTIFICATION</scope>
    <source>
        <tissue evidence="3">Tentacle</tissue>
    </source>
</reference>
<keyword evidence="2" id="KW-1185">Reference proteome</keyword>
<sequence>MPCLLSEVPVIKEHPQSCSVQLGKDCKLFCYAVGKNLRYRWYKRSNPLDGETTSVLHIRKADVNAAGRYSCVVANEKGSVVTWATIDVVSIISSPKIR</sequence>
<protein>
    <submittedName>
        <fullName evidence="3">Titin-like</fullName>
    </submittedName>
</protein>
<dbReference type="SMART" id="SM00409">
    <property type="entry name" value="IG"/>
    <property type="match status" value="1"/>
</dbReference>
<dbReference type="InterPro" id="IPR036179">
    <property type="entry name" value="Ig-like_dom_sf"/>
</dbReference>
<dbReference type="SUPFAM" id="SSF48726">
    <property type="entry name" value="Immunoglobulin"/>
    <property type="match status" value="1"/>
</dbReference>
<evidence type="ECO:0000259" key="1">
    <source>
        <dbReference type="PROSITE" id="PS50835"/>
    </source>
</evidence>
<dbReference type="PROSITE" id="PS50835">
    <property type="entry name" value="IG_LIKE"/>
    <property type="match status" value="1"/>
</dbReference>
<dbReference type="OrthoDB" id="2152335at2759"/>
<dbReference type="RefSeq" id="XP_031556713.1">
    <property type="nucleotide sequence ID" value="XM_031700853.1"/>
</dbReference>
<dbReference type="KEGG" id="aten:116293432"/>
<dbReference type="InParanoid" id="A0A6P8HNU5"/>
<dbReference type="Gene3D" id="2.60.40.10">
    <property type="entry name" value="Immunoglobulins"/>
    <property type="match status" value="1"/>
</dbReference>
<evidence type="ECO:0000313" key="2">
    <source>
        <dbReference type="Proteomes" id="UP000515163"/>
    </source>
</evidence>
<dbReference type="AlphaFoldDB" id="A0A6P8HNU5"/>
<dbReference type="Proteomes" id="UP000515163">
    <property type="component" value="Unplaced"/>
</dbReference>
<evidence type="ECO:0000313" key="3">
    <source>
        <dbReference type="RefSeq" id="XP_031556713.1"/>
    </source>
</evidence>
<accession>A0A6P8HNU5</accession>
<dbReference type="Pfam" id="PF13927">
    <property type="entry name" value="Ig_3"/>
    <property type="match status" value="1"/>
</dbReference>
<dbReference type="InterPro" id="IPR013783">
    <property type="entry name" value="Ig-like_fold"/>
</dbReference>
<dbReference type="GeneID" id="116293432"/>
<gene>
    <name evidence="3" type="primary">LOC116293432</name>
</gene>
<name>A0A6P8HNU5_ACTTE</name>
<dbReference type="InterPro" id="IPR003599">
    <property type="entry name" value="Ig_sub"/>
</dbReference>
<organism evidence="2 3">
    <name type="scientific">Actinia tenebrosa</name>
    <name type="common">Australian red waratah sea anemone</name>
    <dbReference type="NCBI Taxonomy" id="6105"/>
    <lineage>
        <taxon>Eukaryota</taxon>
        <taxon>Metazoa</taxon>
        <taxon>Cnidaria</taxon>
        <taxon>Anthozoa</taxon>
        <taxon>Hexacorallia</taxon>
        <taxon>Actiniaria</taxon>
        <taxon>Actiniidae</taxon>
        <taxon>Actinia</taxon>
    </lineage>
</organism>
<dbReference type="InterPro" id="IPR007110">
    <property type="entry name" value="Ig-like_dom"/>
</dbReference>
<proteinExistence type="predicted"/>